<feature type="transmembrane region" description="Helical" evidence="8">
    <location>
        <begin position="434"/>
        <end position="458"/>
    </location>
</feature>
<evidence type="ECO:0000256" key="5">
    <source>
        <dbReference type="ARBA" id="ARBA00022989"/>
    </source>
</evidence>
<keyword evidence="5 8" id="KW-1133">Transmembrane helix</keyword>
<dbReference type="EMBL" id="HG793125">
    <property type="protein sequence ID" value="CDK24714.1"/>
    <property type="molecule type" value="Genomic_DNA"/>
</dbReference>
<feature type="transmembrane region" description="Helical" evidence="8">
    <location>
        <begin position="403"/>
        <end position="427"/>
    </location>
</feature>
<dbReference type="GO" id="GO:0005886">
    <property type="term" value="C:plasma membrane"/>
    <property type="evidence" value="ECO:0007669"/>
    <property type="project" value="UniProtKB-SubCell"/>
</dbReference>
<feature type="transmembrane region" description="Helical" evidence="8">
    <location>
        <begin position="470"/>
        <end position="489"/>
    </location>
</feature>
<feature type="transmembrane region" description="Helical" evidence="8">
    <location>
        <begin position="72"/>
        <end position="89"/>
    </location>
</feature>
<keyword evidence="7 8" id="KW-0472">Membrane</keyword>
<dbReference type="InterPro" id="IPR011701">
    <property type="entry name" value="MFS"/>
</dbReference>
<dbReference type="InterPro" id="IPR004737">
    <property type="entry name" value="NO3_transporter_NarK/NarU-like"/>
</dbReference>
<name>W6MFQ5_9ASCO</name>
<dbReference type="NCBIfam" id="TIGR00886">
    <property type="entry name" value="2A0108"/>
    <property type="match status" value="1"/>
</dbReference>
<dbReference type="HOGENOM" id="CLU_024204_1_1_1"/>
<keyword evidence="3 8" id="KW-0813">Transport</keyword>
<protein>
    <recommendedName>
        <fullName evidence="8">Nitrate/nitrite transporter</fullName>
    </recommendedName>
</protein>
<comment type="subcellular location">
    <subcellularLocation>
        <location evidence="8">Cell membrane</location>
        <topology evidence="8">Multi-pass membrane protein</topology>
    </subcellularLocation>
    <subcellularLocation>
        <location evidence="1">Membrane</location>
        <topology evidence="1">Multi-pass membrane protein</topology>
    </subcellularLocation>
</comment>
<dbReference type="GO" id="GO:0015112">
    <property type="term" value="F:nitrate transmembrane transporter activity"/>
    <property type="evidence" value="ECO:0007669"/>
    <property type="project" value="UniProtKB-UniRule"/>
</dbReference>
<keyword evidence="8" id="KW-1003">Cell membrane</keyword>
<evidence type="ECO:0000256" key="6">
    <source>
        <dbReference type="ARBA" id="ARBA00023063"/>
    </source>
</evidence>
<reference evidence="9" key="1">
    <citation type="submission" date="2013-12" db="EMBL/GenBank/DDBJ databases">
        <authorList>
            <person name="Genoscope - CEA"/>
        </authorList>
    </citation>
    <scope>NUCLEOTIDE SEQUENCE</scope>
    <source>
        <strain evidence="9">CBS 1993</strain>
    </source>
</reference>
<gene>
    <name evidence="9" type="ORF">KUCA_T00000680001</name>
</gene>
<accession>W6MFQ5</accession>
<dbReference type="STRING" id="1382522.W6MFQ5"/>
<dbReference type="SUPFAM" id="SSF103473">
    <property type="entry name" value="MFS general substrate transporter"/>
    <property type="match status" value="1"/>
</dbReference>
<evidence type="ECO:0000313" key="9">
    <source>
        <dbReference type="EMBL" id="CDK24714.1"/>
    </source>
</evidence>
<evidence type="ECO:0000256" key="1">
    <source>
        <dbReference type="ARBA" id="ARBA00004141"/>
    </source>
</evidence>
<keyword evidence="10" id="KW-1185">Reference proteome</keyword>
<dbReference type="InterPro" id="IPR036259">
    <property type="entry name" value="MFS_trans_sf"/>
</dbReference>
<organism evidence="9 10">
    <name type="scientific">Kuraishia capsulata CBS 1993</name>
    <dbReference type="NCBI Taxonomy" id="1382522"/>
    <lineage>
        <taxon>Eukaryota</taxon>
        <taxon>Fungi</taxon>
        <taxon>Dikarya</taxon>
        <taxon>Ascomycota</taxon>
        <taxon>Saccharomycotina</taxon>
        <taxon>Pichiomycetes</taxon>
        <taxon>Pichiales</taxon>
        <taxon>Pichiaceae</taxon>
        <taxon>Kuraishia</taxon>
    </lineage>
</organism>
<evidence type="ECO:0000256" key="3">
    <source>
        <dbReference type="ARBA" id="ARBA00022448"/>
    </source>
</evidence>
<keyword evidence="6 8" id="KW-0534">Nitrate assimilation</keyword>
<dbReference type="GO" id="GO:0042128">
    <property type="term" value="P:nitrate assimilation"/>
    <property type="evidence" value="ECO:0007669"/>
    <property type="project" value="UniProtKB-UniRule"/>
</dbReference>
<feature type="transmembrane region" description="Helical" evidence="8">
    <location>
        <begin position="303"/>
        <end position="326"/>
    </location>
</feature>
<dbReference type="Proteomes" id="UP000019384">
    <property type="component" value="Unassembled WGS sequence"/>
</dbReference>
<evidence type="ECO:0000256" key="4">
    <source>
        <dbReference type="ARBA" id="ARBA00022692"/>
    </source>
</evidence>
<dbReference type="AlphaFoldDB" id="W6MFQ5"/>
<dbReference type="RefSeq" id="XP_022456730.1">
    <property type="nucleotide sequence ID" value="XM_022605243.1"/>
</dbReference>
<dbReference type="GeneID" id="34518118"/>
<evidence type="ECO:0000256" key="2">
    <source>
        <dbReference type="ARBA" id="ARBA00008432"/>
    </source>
</evidence>
<dbReference type="PANTHER" id="PTHR23515">
    <property type="entry name" value="HIGH-AFFINITY NITRATE TRANSPORTER 2.3"/>
    <property type="match status" value="1"/>
</dbReference>
<feature type="transmembrane region" description="Helical" evidence="8">
    <location>
        <begin position="376"/>
        <end position="397"/>
    </location>
</feature>
<evidence type="ECO:0000313" key="10">
    <source>
        <dbReference type="Proteomes" id="UP000019384"/>
    </source>
</evidence>
<evidence type="ECO:0000256" key="7">
    <source>
        <dbReference type="ARBA" id="ARBA00023136"/>
    </source>
</evidence>
<feature type="transmembrane region" description="Helical" evidence="8">
    <location>
        <begin position="126"/>
        <end position="150"/>
    </location>
</feature>
<proteinExistence type="inferred from homology"/>
<comment type="similarity">
    <text evidence="2 8">Belongs to the major facilitator superfamily. Nitrate/nitrite porter (TC 2.A.1.8) family.</text>
</comment>
<reference evidence="9" key="2">
    <citation type="submission" date="2014-02" db="EMBL/GenBank/DDBJ databases">
        <title>Complete DNA sequence of /Kuraishia capsulata/ illustrates novel genomic features among budding yeasts (/Saccharomycotina/).</title>
        <authorList>
            <person name="Morales L."/>
            <person name="Noel B."/>
            <person name="Porcel B."/>
            <person name="Marcet-Houben M."/>
            <person name="Hullo M-F."/>
            <person name="Sacerdot C."/>
            <person name="Tekaia F."/>
            <person name="Leh-Louis V."/>
            <person name="Despons L."/>
            <person name="Khanna V."/>
            <person name="Aury J-M."/>
            <person name="Barbe V."/>
            <person name="Couloux A."/>
            <person name="Labadie K."/>
            <person name="Pelletier E."/>
            <person name="Souciet J-L."/>
            <person name="Boekhout T."/>
            <person name="Gabaldon T."/>
            <person name="Wincker P."/>
            <person name="Dujon B."/>
        </authorList>
    </citation>
    <scope>NUCLEOTIDE SEQUENCE</scope>
    <source>
        <strain evidence="9">CBS 1993</strain>
    </source>
</reference>
<feature type="transmembrane region" description="Helical" evidence="8">
    <location>
        <begin position="34"/>
        <end position="52"/>
    </location>
</feature>
<dbReference type="Gene3D" id="1.20.1250.20">
    <property type="entry name" value="MFS general substrate transporter like domains"/>
    <property type="match status" value="2"/>
</dbReference>
<feature type="transmembrane region" description="Helical" evidence="8">
    <location>
        <begin position="197"/>
        <end position="218"/>
    </location>
</feature>
<dbReference type="InterPro" id="IPR044772">
    <property type="entry name" value="NO3_transporter"/>
</dbReference>
<dbReference type="Pfam" id="PF07690">
    <property type="entry name" value="MFS_1"/>
    <property type="match status" value="1"/>
</dbReference>
<evidence type="ECO:0000256" key="8">
    <source>
        <dbReference type="RuleBase" id="RU366033"/>
    </source>
</evidence>
<feature type="transmembrane region" description="Helical" evidence="8">
    <location>
        <begin position="101"/>
        <end position="120"/>
    </location>
</feature>
<feature type="transmembrane region" description="Helical" evidence="8">
    <location>
        <begin position="346"/>
        <end position="364"/>
    </location>
</feature>
<keyword evidence="4 8" id="KW-0812">Transmembrane</keyword>
<feature type="transmembrane region" description="Helical" evidence="8">
    <location>
        <begin position="162"/>
        <end position="185"/>
    </location>
</feature>
<dbReference type="GO" id="GO:0015113">
    <property type="term" value="F:nitrite transmembrane transporter activity"/>
    <property type="evidence" value="ECO:0007669"/>
    <property type="project" value="InterPro"/>
</dbReference>
<dbReference type="OrthoDB" id="434240at2759"/>
<sequence>MKFSSLYRSPELNPKDLKALTIPIFNPINVYGRCFHLSWLGFFVCFLSWFAFPPLLHGSLKKDLNLTAVDIANDNICGLSATLIARFVLGPLCDKFGPRWVMAGTLIVGAIPTAFCPLVTNVSGLHAIRFFIGFLGGSFVPCQMWTTVFFDKTIVGTANALAGGWGNAGGGVAFFMMPALVSSLLGDGYSLHRSWGLAFTVGPFVILVFVAALVILFGQDCPEGKWSKRKDILGIGIDNTLVTVVSVRSDQKTSKRIVSQVTPGDSASAENVAVDELIMADEIIEDPTLLGALKTSFSYRTMLTALCYLCTFGGELAIEAILSGLYSQKSPKWSQSLAGDWGSMMGLLNIITRPLGGVISDLLYRTFKTTKVKKFWMIFCGFMQGVFLLWIGLVTSLSVHGTIGALAAMSVFMEMGNGANFSTVYFINKKHPGIVAGTTGAFGNLGGIVFSLVFRYNVTDKGTSDYGRSFYIIGAICMGLNALVCFIPIREDKYVSAHHEAEGDVKV</sequence>